<sequence length="307" mass="33626">MITGMTGGTNELGRINGIIAEVIEEIGIAMGVGSQRIAIEKPEVRETFKIARRNAPNSPIIANLGAPQLTRGYGLKQIEEAVQMLEADAIAIHFNPSQEVFQPEGEPDYPMEILDKIRDVSKALSVPIIIKESSGGLSKEFVSLFYSNGFRYFDLSGQGGTSWVAVEMFRGLRRNNWKAESAKLFSDWGIPTAATIIETRVSAPDAFVIGSGGVRNGLEVVKSISLGANIGGFALPALKAAIRGKEALKQFLQQVIFEIKAAMFLIGSKTVRDVYKTPLVIHGPLRDWMESREISLSTFESVRKRRI</sequence>
<protein>
    <recommendedName>
        <fullName evidence="11">Isopentenyl-diphosphate delta-isomerase</fullName>
        <shortName evidence="11">IPP isomerase</shortName>
        <ecNumber evidence="11">5.3.3.2</ecNumber>
    </recommendedName>
    <alternativeName>
        <fullName evidence="11">Isopentenyl diphosphate:dimethylallyl diphosphate isomerase</fullName>
    </alternativeName>
    <alternativeName>
        <fullName evidence="11">Isopentenyl pyrophosphate isomerase</fullName>
    </alternativeName>
    <alternativeName>
        <fullName evidence="11">Type 2 isopentenyl diphosphate isomerase</fullName>
        <shortName evidence="11">IDI-2</shortName>
    </alternativeName>
</protein>
<comment type="caution">
    <text evidence="11">Lacks conserved residue(s) required for the propagation of feature annotation.</text>
</comment>
<dbReference type="EC" id="5.3.3.2" evidence="11"/>
<evidence type="ECO:0000256" key="3">
    <source>
        <dbReference type="ARBA" id="ARBA00022630"/>
    </source>
</evidence>
<evidence type="ECO:0000256" key="8">
    <source>
        <dbReference type="ARBA" id="ARBA00023229"/>
    </source>
</evidence>
<dbReference type="Gene3D" id="3.20.20.70">
    <property type="entry name" value="Aldolase class I"/>
    <property type="match status" value="1"/>
</dbReference>
<dbReference type="GO" id="GO:0004452">
    <property type="term" value="F:isopentenyl-diphosphate delta-isomerase activity"/>
    <property type="evidence" value="ECO:0007669"/>
    <property type="project" value="UniProtKB-UniRule"/>
</dbReference>
<feature type="binding site" evidence="11">
    <location>
        <position position="156"/>
    </location>
    <ligand>
        <name>FMN</name>
        <dbReference type="ChEBI" id="CHEBI:58210"/>
    </ligand>
</feature>
<organism evidence="13">
    <name type="scientific">Sulfolobus acidocaldarius</name>
    <dbReference type="NCBI Taxonomy" id="2285"/>
    <lineage>
        <taxon>Archaea</taxon>
        <taxon>Thermoproteota</taxon>
        <taxon>Thermoprotei</taxon>
        <taxon>Sulfolobales</taxon>
        <taxon>Sulfolobaceae</taxon>
        <taxon>Sulfolobus</taxon>
    </lineage>
</organism>
<feature type="binding site" evidence="11">
    <location>
        <begin position="4"/>
        <end position="6"/>
    </location>
    <ligand>
        <name>FMN</name>
        <dbReference type="ChEBI" id="CHEBI:58210"/>
    </ligand>
</feature>
<accession>Q761R3</accession>
<dbReference type="AlphaFoldDB" id="Q761R3"/>
<evidence type="ECO:0000256" key="11">
    <source>
        <dbReference type="HAMAP-Rule" id="MF_00354"/>
    </source>
</evidence>
<feature type="domain" description="FMN-dependent dehydrogenase" evidence="12">
    <location>
        <begin position="198"/>
        <end position="276"/>
    </location>
</feature>
<feature type="binding site" evidence="11">
    <location>
        <position position="98"/>
    </location>
    <ligand>
        <name>substrate</name>
    </ligand>
</feature>
<comment type="similarity">
    <text evidence="11">Belongs to the IPP isomerase type 2 family.</text>
</comment>
<feature type="binding site" evidence="11">
    <location>
        <position position="161"/>
    </location>
    <ligand>
        <name>FMN</name>
        <dbReference type="ChEBI" id="CHEBI:58210"/>
    </ligand>
</feature>
<proteinExistence type="inferred from homology"/>
<evidence type="ECO:0000256" key="6">
    <source>
        <dbReference type="ARBA" id="ARBA00022842"/>
    </source>
</evidence>
<feature type="binding site" evidence="11">
    <location>
        <position position="34"/>
    </location>
    <ligand>
        <name>FMN</name>
        <dbReference type="ChEBI" id="CHEBI:58210"/>
    </ligand>
</feature>
<evidence type="ECO:0000313" key="13">
    <source>
        <dbReference type="EMBL" id="BAC82425.1"/>
    </source>
</evidence>
<keyword evidence="4 11" id="KW-0288">FMN</keyword>
<comment type="subcellular location">
    <subcellularLocation>
        <location evidence="11">Cytoplasm</location>
    </subcellularLocation>
</comment>
<keyword evidence="2 11" id="KW-0963">Cytoplasm</keyword>
<dbReference type="HAMAP" id="MF_00354">
    <property type="entry name" value="Idi_2"/>
    <property type="match status" value="1"/>
</dbReference>
<comment type="cofactor">
    <cofactor evidence="1 11">
        <name>FMN</name>
        <dbReference type="ChEBI" id="CHEBI:58210"/>
    </cofactor>
</comment>
<dbReference type="Pfam" id="PF01070">
    <property type="entry name" value="FMN_dh"/>
    <property type="match status" value="1"/>
</dbReference>
<keyword evidence="5 11" id="KW-0479">Metal-binding</keyword>
<dbReference type="GO" id="GO:0070402">
    <property type="term" value="F:NADPH binding"/>
    <property type="evidence" value="ECO:0007669"/>
    <property type="project" value="UniProtKB-UniRule"/>
</dbReference>
<comment type="catalytic activity">
    <reaction evidence="11">
        <text>isopentenyl diphosphate = dimethylallyl diphosphate</text>
        <dbReference type="Rhea" id="RHEA:23284"/>
        <dbReference type="ChEBI" id="CHEBI:57623"/>
        <dbReference type="ChEBI" id="CHEBI:128769"/>
        <dbReference type="EC" id="5.3.3.2"/>
    </reaction>
</comment>
<evidence type="ECO:0000256" key="10">
    <source>
        <dbReference type="ARBA" id="ARBA00025810"/>
    </source>
</evidence>
<dbReference type="InterPro" id="IPR000262">
    <property type="entry name" value="FMN-dep_DH"/>
</dbReference>
<dbReference type="GO" id="GO:0008299">
    <property type="term" value="P:isoprenoid biosynthetic process"/>
    <property type="evidence" value="ECO:0007669"/>
    <property type="project" value="UniProtKB-UniRule"/>
</dbReference>
<dbReference type="PIRSF" id="PIRSF003314">
    <property type="entry name" value="IPP_isomerase"/>
    <property type="match status" value="1"/>
</dbReference>
<keyword evidence="9 11" id="KW-0413">Isomerase</keyword>
<dbReference type="EMBL" id="AB118245">
    <property type="protein sequence ID" value="BAC82425.1"/>
    <property type="molecule type" value="Genomic_DNA"/>
</dbReference>
<name>Q761R3_9CREN</name>
<reference evidence="13" key="1">
    <citation type="journal article" date="1994" name="J. Biol. Chem.">
        <title>Archaebacterial ether-linked lipid biosynthetic gene. Expression cloning, sequencing, and characterization of geranylgeranyl-diphosphate synthase.</title>
        <authorList>
            <person name="Ohnuma S."/>
            <person name="Suzuki M."/>
            <person name="Nishino T."/>
        </authorList>
    </citation>
    <scope>NUCLEOTIDE SEQUENCE</scope>
</reference>
<gene>
    <name evidence="11" type="primary">fni</name>
</gene>
<dbReference type="SUPFAM" id="SSF51395">
    <property type="entry name" value="FMN-linked oxidoreductases"/>
    <property type="match status" value="1"/>
</dbReference>
<evidence type="ECO:0000259" key="12">
    <source>
        <dbReference type="Pfam" id="PF01070"/>
    </source>
</evidence>
<feature type="binding site" evidence="11">
    <location>
        <position position="99"/>
    </location>
    <ligand>
        <name>Mg(2+)</name>
        <dbReference type="ChEBI" id="CHEBI:18420"/>
    </ligand>
</feature>
<dbReference type="PANTHER" id="PTHR43665:SF1">
    <property type="entry name" value="ISOPENTENYL-DIPHOSPHATE DELTA-ISOMERASE"/>
    <property type="match status" value="1"/>
</dbReference>
<evidence type="ECO:0000256" key="2">
    <source>
        <dbReference type="ARBA" id="ARBA00022490"/>
    </source>
</evidence>
<feature type="binding site" evidence="11">
    <location>
        <position position="131"/>
    </location>
    <ligand>
        <name>FMN</name>
        <dbReference type="ChEBI" id="CHEBI:58210"/>
    </ligand>
</feature>
<dbReference type="GO" id="GO:0000287">
    <property type="term" value="F:magnesium ion binding"/>
    <property type="evidence" value="ECO:0007669"/>
    <property type="project" value="UniProtKB-UniRule"/>
</dbReference>
<dbReference type="GO" id="GO:0005737">
    <property type="term" value="C:cytoplasm"/>
    <property type="evidence" value="ECO:0007669"/>
    <property type="project" value="UniProtKB-SubCell"/>
</dbReference>
<dbReference type="PANTHER" id="PTHR43665">
    <property type="entry name" value="ISOPENTENYL-DIPHOSPHATE DELTA-ISOMERASE"/>
    <property type="match status" value="1"/>
</dbReference>
<evidence type="ECO:0000256" key="1">
    <source>
        <dbReference type="ARBA" id="ARBA00001917"/>
    </source>
</evidence>
<dbReference type="InterPro" id="IPR013785">
    <property type="entry name" value="Aldolase_TIM"/>
</dbReference>
<feature type="binding site" evidence="11">
    <location>
        <begin position="34"/>
        <end position="36"/>
    </location>
    <ligand>
        <name>substrate</name>
    </ligand>
</feature>
<evidence type="ECO:0000256" key="7">
    <source>
        <dbReference type="ARBA" id="ARBA00022857"/>
    </source>
</evidence>
<dbReference type="InterPro" id="IPR011179">
    <property type="entry name" value="IPdP_isomerase"/>
</dbReference>
<comment type="cofactor">
    <cofactor evidence="11">
        <name>Mg(2+)</name>
        <dbReference type="ChEBI" id="CHEBI:18420"/>
    </cofactor>
</comment>
<dbReference type="GO" id="GO:0016491">
    <property type="term" value="F:oxidoreductase activity"/>
    <property type="evidence" value="ECO:0007669"/>
    <property type="project" value="InterPro"/>
</dbReference>
<dbReference type="CDD" id="cd02811">
    <property type="entry name" value="IDI-2_FMN"/>
    <property type="match status" value="1"/>
</dbReference>
<comment type="cofactor">
    <cofactor evidence="11">
        <name>NADPH</name>
        <dbReference type="ChEBI" id="CHEBI:57783"/>
    </cofactor>
</comment>
<keyword evidence="7 11" id="KW-0521">NADP</keyword>
<evidence type="ECO:0000256" key="5">
    <source>
        <dbReference type="ARBA" id="ARBA00022723"/>
    </source>
</evidence>
<keyword evidence="3 11" id="KW-0285">Flavoprotein</keyword>
<evidence type="ECO:0000256" key="9">
    <source>
        <dbReference type="ARBA" id="ARBA00023235"/>
    </source>
</evidence>
<keyword evidence="8 11" id="KW-0414">Isoprene biosynthesis</keyword>
<evidence type="ECO:0000256" key="4">
    <source>
        <dbReference type="ARBA" id="ARBA00022643"/>
    </source>
</evidence>
<comment type="function">
    <text evidence="11">Involved in the biosynthesis of isoprenoids. Catalyzes the 1,3-allylic rearrangement of the homoallylic substrate isopentenyl (IPP) to its allylic isomer, dimethylallyl diphosphate (DMAPP).</text>
</comment>
<feature type="binding site" evidence="11">
    <location>
        <position position="3"/>
    </location>
    <ligand>
        <name>FMN</name>
        <dbReference type="ChEBI" id="CHEBI:58210"/>
    </ligand>
</feature>
<dbReference type="NCBIfam" id="TIGR02151">
    <property type="entry name" value="IPP_isom_2"/>
    <property type="match status" value="1"/>
</dbReference>
<feature type="binding site" evidence="11">
    <location>
        <begin position="234"/>
        <end position="235"/>
    </location>
    <ligand>
        <name>FMN</name>
        <dbReference type="ChEBI" id="CHEBI:58210"/>
    </ligand>
</feature>
<keyword evidence="6 11" id="KW-0460">Magnesium</keyword>
<dbReference type="GO" id="GO:0010181">
    <property type="term" value="F:FMN binding"/>
    <property type="evidence" value="ECO:0007669"/>
    <property type="project" value="UniProtKB-UniRule"/>
</dbReference>
<comment type="subunit">
    <text evidence="10 11">Homooctamer. Dimer of tetramers.</text>
</comment>
<reference evidence="13" key="2">
    <citation type="journal article" date="2004" name="Eur. J. Biochem.">
        <title>Type 2 isopentenyl diphosphate isomerase from a thermoacidophilic archaeon Sulfolobus shibatae.</title>
        <authorList>
            <person name="Yamashita S."/>
            <person name="Hemmi H."/>
            <person name="Ikeda Y."/>
            <person name="Nakayama T."/>
            <person name="Nishino T."/>
        </authorList>
    </citation>
    <scope>NUCLEOTIDE SEQUENCE</scope>
</reference>
<feature type="binding site" evidence="11">
    <location>
        <begin position="213"/>
        <end position="215"/>
    </location>
    <ligand>
        <name>FMN</name>
        <dbReference type="ChEBI" id="CHEBI:58210"/>
    </ligand>
</feature>
<feature type="binding site" evidence="11">
    <location>
        <position position="63"/>
    </location>
    <ligand>
        <name>FMN</name>
        <dbReference type="ChEBI" id="CHEBI:58210"/>
    </ligand>
</feature>